<comment type="caution">
    <text evidence="2">The sequence shown here is derived from an EMBL/GenBank/DDBJ whole genome shotgun (WGS) entry which is preliminary data.</text>
</comment>
<evidence type="ECO:0000256" key="1">
    <source>
        <dbReference type="SAM" id="Coils"/>
    </source>
</evidence>
<accession>A0A8S1NSP7</accession>
<sequence>MKTQNQKQKQNNKPNLSQIITDLQYLEDMDKQDIEQQKILKLQLQRIENLKKEYSKKDQEICKLEQQVEQFKIYYEKYENVKKLLESALEQLEKIENQNKMLQRKLSEFQESYAKLELKHQNLLADFNNVIMEKEVNQISQNSNIRLELNELKSQYHQKIQHMETEILKYKQTNQEKELQNNNLLVQLNTYSKQILQYKQQAKNVDLILKNHIATNKQQNNSYPQSICETENQKEDQKEDQNFKILCSQLTQDYDEAVKRIQSFKTQLTEYRTENLELKKYIQYLTDK</sequence>
<organism evidence="2 3">
    <name type="scientific">Paramecium sonneborni</name>
    <dbReference type="NCBI Taxonomy" id="65129"/>
    <lineage>
        <taxon>Eukaryota</taxon>
        <taxon>Sar</taxon>
        <taxon>Alveolata</taxon>
        <taxon>Ciliophora</taxon>
        <taxon>Intramacronucleata</taxon>
        <taxon>Oligohymenophorea</taxon>
        <taxon>Peniculida</taxon>
        <taxon>Parameciidae</taxon>
        <taxon>Paramecium</taxon>
    </lineage>
</organism>
<feature type="coiled-coil region" evidence="1">
    <location>
        <begin position="160"/>
        <end position="201"/>
    </location>
</feature>
<keyword evidence="3" id="KW-1185">Reference proteome</keyword>
<dbReference type="OrthoDB" id="300969at2759"/>
<name>A0A8S1NSP7_9CILI</name>
<dbReference type="Proteomes" id="UP000692954">
    <property type="component" value="Unassembled WGS sequence"/>
</dbReference>
<reference evidence="2" key="1">
    <citation type="submission" date="2021-01" db="EMBL/GenBank/DDBJ databases">
        <authorList>
            <consortium name="Genoscope - CEA"/>
            <person name="William W."/>
        </authorList>
    </citation>
    <scope>NUCLEOTIDE SEQUENCE</scope>
</reference>
<dbReference type="AlphaFoldDB" id="A0A8S1NSP7"/>
<gene>
    <name evidence="2" type="ORF">PSON_ATCC_30995.1.T0620193</name>
</gene>
<evidence type="ECO:0000313" key="3">
    <source>
        <dbReference type="Proteomes" id="UP000692954"/>
    </source>
</evidence>
<dbReference type="EMBL" id="CAJJDN010000062">
    <property type="protein sequence ID" value="CAD8094419.1"/>
    <property type="molecule type" value="Genomic_DNA"/>
</dbReference>
<evidence type="ECO:0000313" key="2">
    <source>
        <dbReference type="EMBL" id="CAD8094419.1"/>
    </source>
</evidence>
<feature type="coiled-coil region" evidence="1">
    <location>
        <begin position="37"/>
        <end position="126"/>
    </location>
</feature>
<protein>
    <submittedName>
        <fullName evidence="2">Uncharacterized protein</fullName>
    </submittedName>
</protein>
<keyword evidence="1" id="KW-0175">Coiled coil</keyword>
<feature type="coiled-coil region" evidence="1">
    <location>
        <begin position="247"/>
        <end position="274"/>
    </location>
</feature>
<proteinExistence type="predicted"/>